<sequence>MDHCCRLLAPLSYAWCSYFNMELCFGRNLSVPLRSSFIGHFCTAHCQQSSTCVQPRLSTLAYILTQVRLSFDLPKPGFLDLRCDLVLFEEVVSTSRFVNCLLSLTRLCSTLQPITSFLFLANQGLLSRTPIMAMQSMRGARKSGCRKEKSVKGPLSCTKHCPGNQIHIAQVYLPIVSQPITSACWLDPSLPIQEGCSKGVFAKSPFRCFVFQAGGTTMDPLFESTASSSDSGSGSCGYPVQVVQSPEQGALLRKRSVRCVAKLSGIGERMLDTTKGILDTAQSEMNILNNQMSTIV</sequence>
<evidence type="ECO:0000313" key="2">
    <source>
        <dbReference type="Proteomes" id="UP000827872"/>
    </source>
</evidence>
<reference evidence="1" key="1">
    <citation type="submission" date="2021-08" db="EMBL/GenBank/DDBJ databases">
        <title>The first chromosome-level gecko genome reveals the dynamic sex chromosomes of Neotropical dwarf geckos (Sphaerodactylidae: Sphaerodactylus).</title>
        <authorList>
            <person name="Pinto B.J."/>
            <person name="Keating S.E."/>
            <person name="Gamble T."/>
        </authorList>
    </citation>
    <scope>NUCLEOTIDE SEQUENCE</scope>
    <source>
        <strain evidence="1">TG3544</strain>
    </source>
</reference>
<comment type="caution">
    <text evidence="1">The sequence shown here is derived from an EMBL/GenBank/DDBJ whole genome shotgun (WGS) entry which is preliminary data.</text>
</comment>
<name>A0ACB8EU92_9SAUR</name>
<gene>
    <name evidence="1" type="ORF">K3G42_004671</name>
</gene>
<keyword evidence="2" id="KW-1185">Reference proteome</keyword>
<organism evidence="1 2">
    <name type="scientific">Sphaerodactylus townsendi</name>
    <dbReference type="NCBI Taxonomy" id="933632"/>
    <lineage>
        <taxon>Eukaryota</taxon>
        <taxon>Metazoa</taxon>
        <taxon>Chordata</taxon>
        <taxon>Craniata</taxon>
        <taxon>Vertebrata</taxon>
        <taxon>Euteleostomi</taxon>
        <taxon>Lepidosauria</taxon>
        <taxon>Squamata</taxon>
        <taxon>Bifurcata</taxon>
        <taxon>Gekkota</taxon>
        <taxon>Sphaerodactylidae</taxon>
        <taxon>Sphaerodactylus</taxon>
    </lineage>
</organism>
<proteinExistence type="predicted"/>
<dbReference type="EMBL" id="CM037628">
    <property type="protein sequence ID" value="KAH7996345.1"/>
    <property type="molecule type" value="Genomic_DNA"/>
</dbReference>
<dbReference type="Proteomes" id="UP000827872">
    <property type="component" value="Linkage Group LG15"/>
</dbReference>
<accession>A0ACB8EU92</accession>
<evidence type="ECO:0000313" key="1">
    <source>
        <dbReference type="EMBL" id="KAH7996345.1"/>
    </source>
</evidence>
<protein>
    <submittedName>
        <fullName evidence="1">Uncharacterized protein</fullName>
    </submittedName>
</protein>